<feature type="compositionally biased region" description="Basic and acidic residues" evidence="1">
    <location>
        <begin position="10"/>
        <end position="30"/>
    </location>
</feature>
<dbReference type="RefSeq" id="WP_047816906.1">
    <property type="nucleotide sequence ID" value="NZ_LECT01000047.1"/>
</dbReference>
<dbReference type="AlphaFoldDB" id="A0A0J1E911"/>
<evidence type="ECO:0000313" key="2">
    <source>
        <dbReference type="EMBL" id="KLU02004.1"/>
    </source>
</evidence>
<proteinExistence type="predicted"/>
<dbReference type="STRING" id="595434.RISK_005959"/>
<organism evidence="2 3">
    <name type="scientific">Rhodopirellula islandica</name>
    <dbReference type="NCBI Taxonomy" id="595434"/>
    <lineage>
        <taxon>Bacteria</taxon>
        <taxon>Pseudomonadati</taxon>
        <taxon>Planctomycetota</taxon>
        <taxon>Planctomycetia</taxon>
        <taxon>Pirellulales</taxon>
        <taxon>Pirellulaceae</taxon>
        <taxon>Rhodopirellula</taxon>
    </lineage>
</organism>
<accession>A0A0J1E911</accession>
<name>A0A0J1E911_RHOIS</name>
<gene>
    <name evidence="2" type="ORF">RISK_005959</name>
</gene>
<dbReference type="PATRIC" id="fig|595434.4.peg.5660"/>
<protein>
    <submittedName>
        <fullName evidence="2">Uncharacterized protein</fullName>
    </submittedName>
</protein>
<dbReference type="Proteomes" id="UP000036367">
    <property type="component" value="Unassembled WGS sequence"/>
</dbReference>
<sequence>MTSLTARHQSKSDSTDLKQARREMELDRMAGLETPKTVSLPLAQVARLLIEAGQSNRTWLMDFADDVVRIDSDLYDVLLAYQDLSNDLRTA</sequence>
<evidence type="ECO:0000256" key="1">
    <source>
        <dbReference type="SAM" id="MobiDB-lite"/>
    </source>
</evidence>
<keyword evidence="3" id="KW-1185">Reference proteome</keyword>
<evidence type="ECO:0000313" key="3">
    <source>
        <dbReference type="Proteomes" id="UP000036367"/>
    </source>
</evidence>
<dbReference type="EMBL" id="LECT01000047">
    <property type="protein sequence ID" value="KLU02004.1"/>
    <property type="molecule type" value="Genomic_DNA"/>
</dbReference>
<feature type="region of interest" description="Disordered" evidence="1">
    <location>
        <begin position="1"/>
        <end position="32"/>
    </location>
</feature>
<dbReference type="OrthoDB" id="281881at2"/>
<comment type="caution">
    <text evidence="2">The sequence shown here is derived from an EMBL/GenBank/DDBJ whole genome shotgun (WGS) entry which is preliminary data.</text>
</comment>
<reference evidence="2" key="1">
    <citation type="submission" date="2015-05" db="EMBL/GenBank/DDBJ databases">
        <title>Permanent draft genome of Rhodopirellula islandicus K833.</title>
        <authorList>
            <person name="Kizina J."/>
            <person name="Richter M."/>
            <person name="Glockner F.O."/>
            <person name="Harder J."/>
        </authorList>
    </citation>
    <scope>NUCLEOTIDE SEQUENCE [LARGE SCALE GENOMIC DNA]</scope>
    <source>
        <strain evidence="2">K833</strain>
    </source>
</reference>